<feature type="compositionally biased region" description="Polar residues" evidence="1">
    <location>
        <begin position="532"/>
        <end position="552"/>
    </location>
</feature>
<dbReference type="Gene3D" id="3.30.710.10">
    <property type="entry name" value="Potassium Channel Kv1.1, Chain A"/>
    <property type="match status" value="1"/>
</dbReference>
<feature type="region of interest" description="Disordered" evidence="1">
    <location>
        <begin position="599"/>
        <end position="619"/>
    </location>
</feature>
<dbReference type="CDD" id="cd18186">
    <property type="entry name" value="BTB_POZ_ZBTB_KLHL-like"/>
    <property type="match status" value="1"/>
</dbReference>
<feature type="domain" description="BTB" evidence="2">
    <location>
        <begin position="228"/>
        <end position="343"/>
    </location>
</feature>
<evidence type="ECO:0000259" key="2">
    <source>
        <dbReference type="PROSITE" id="PS50097"/>
    </source>
</evidence>
<dbReference type="OrthoDB" id="2130750at2759"/>
<feature type="region of interest" description="Disordered" evidence="1">
    <location>
        <begin position="118"/>
        <end position="151"/>
    </location>
</feature>
<dbReference type="PROSITE" id="PS50097">
    <property type="entry name" value="BTB"/>
    <property type="match status" value="1"/>
</dbReference>
<feature type="region of interest" description="Disordered" evidence="1">
    <location>
        <begin position="735"/>
        <end position="755"/>
    </location>
</feature>
<proteinExistence type="predicted"/>
<name>A0A8H5GHY0_9AGAR</name>
<feature type="compositionally biased region" description="Polar residues" evidence="1">
    <location>
        <begin position="134"/>
        <end position="150"/>
    </location>
</feature>
<protein>
    <recommendedName>
        <fullName evidence="2">BTB domain-containing protein</fullName>
    </recommendedName>
</protein>
<accession>A0A8H5GHY0</accession>
<gene>
    <name evidence="3" type="ORF">D9758_011017</name>
</gene>
<keyword evidence="4" id="KW-1185">Reference proteome</keyword>
<dbReference type="InterPro" id="IPR011333">
    <property type="entry name" value="SKP1/BTB/POZ_sf"/>
</dbReference>
<evidence type="ECO:0000256" key="1">
    <source>
        <dbReference type="SAM" id="MobiDB-lite"/>
    </source>
</evidence>
<feature type="compositionally biased region" description="Basic residues" evidence="1">
    <location>
        <begin position="553"/>
        <end position="562"/>
    </location>
</feature>
<dbReference type="PANTHER" id="PTHR22427">
    <property type="entry name" value="GH15728P"/>
    <property type="match status" value="1"/>
</dbReference>
<dbReference type="Proteomes" id="UP000559256">
    <property type="component" value="Unassembled WGS sequence"/>
</dbReference>
<dbReference type="EMBL" id="JAACJM010000029">
    <property type="protein sequence ID" value="KAF5365065.1"/>
    <property type="molecule type" value="Genomic_DNA"/>
</dbReference>
<evidence type="ECO:0000313" key="4">
    <source>
        <dbReference type="Proteomes" id="UP000559256"/>
    </source>
</evidence>
<evidence type="ECO:0000313" key="3">
    <source>
        <dbReference type="EMBL" id="KAF5365065.1"/>
    </source>
</evidence>
<dbReference type="PANTHER" id="PTHR22427:SF7">
    <property type="entry name" value="GH15728P"/>
    <property type="match status" value="1"/>
</dbReference>
<dbReference type="Pfam" id="PF00651">
    <property type="entry name" value="BTB"/>
    <property type="match status" value="1"/>
</dbReference>
<comment type="caution">
    <text evidence="3">The sequence shown here is derived from an EMBL/GenBank/DDBJ whole genome shotgun (WGS) entry which is preliminary data.</text>
</comment>
<feature type="region of interest" description="Disordered" evidence="1">
    <location>
        <begin position="681"/>
        <end position="710"/>
    </location>
</feature>
<feature type="compositionally biased region" description="Low complexity" evidence="1">
    <location>
        <begin position="746"/>
        <end position="755"/>
    </location>
</feature>
<feature type="compositionally biased region" description="Polar residues" evidence="1">
    <location>
        <begin position="599"/>
        <end position="610"/>
    </location>
</feature>
<sequence length="868" mass="93129">MAAGNTLSTASTLTSATFTTATATPASASTSTSTSAPSFQESMIRSTEVWQNDLESLFHGAKDRFPDVVWEVGEDEDHVEEVWGHKAIVYARAPPSFQSRYFKAPGALGLDMSMALSRTPSPSPFRASPAPSTITANTSGRTTPQPNSAANPLRLHASITPALFANELEYLYTGQGFGEAFEFLFDSSHESGGLLGLGGEDEDIDAEELRIDKLRKDLVFMWRSRLYSDVKIALHVAATSSSTAKEAISSSGNKEHESTTAVFSTHKFILASRSAYFRNLLSSSPSSSKALVPATPSSKPSSTYFIDPTTLLPTLTLPSPPFTPASLHFTLGYLYTGTLAFSHRTYDLSTAFAIFLSARHLNLRELEEEVRARIIMEMAHGLFHAFLSFPEYERVTGGVWGSPALPVSSAHGHHHSLSISSLAGVTSSHTSSTRGGSGCRCKPCSRRAPRILQFALSLPSSQSDIYLDRGARRALVGLYGEGWVTQEYASLSARVRESVGRGVRKRVWGVDATTTGTTGNAKDGKDGVGKDSGSTTRGPGDKPQTQTQSHVKASTKTKTKSRGRANGNVFRILWAGEAALNGKLAQKGGNGSQQVSFAHGNSGTINGRRTLTNDDDPMGMGNGVSVGVGGPDRAPWLEIVRSDLIKGRDACDEYLAERCEEAFRVPREIRRLLRRDVVDGFDNDRDGDVKMDDVEDQQDDKEGLENEDEEDVAQEWYDILMRGSVIASSFGPGVNSGATSSGHGHPSSIASYPSTSYSTLTSSLPGYGSSYPADQLYTDSLHLTQIVSSVLRGLNEGNAGRVYQVLVANVLLLPNPFSSGTGGSGSVGGDGALLSGTSHVRVQVSFLVWFYEEGFRVFLGISPICAPF</sequence>
<dbReference type="InterPro" id="IPR000210">
    <property type="entry name" value="BTB/POZ_dom"/>
</dbReference>
<reference evidence="3 4" key="1">
    <citation type="journal article" date="2020" name="ISME J.">
        <title>Uncovering the hidden diversity of litter-decomposition mechanisms in mushroom-forming fungi.</title>
        <authorList>
            <person name="Floudas D."/>
            <person name="Bentzer J."/>
            <person name="Ahren D."/>
            <person name="Johansson T."/>
            <person name="Persson P."/>
            <person name="Tunlid A."/>
        </authorList>
    </citation>
    <scope>NUCLEOTIDE SEQUENCE [LARGE SCALE GENOMIC DNA]</scope>
    <source>
        <strain evidence="3 4">CBS 291.85</strain>
    </source>
</reference>
<dbReference type="AlphaFoldDB" id="A0A8H5GHY0"/>
<dbReference type="SUPFAM" id="SSF54695">
    <property type="entry name" value="POZ domain"/>
    <property type="match status" value="1"/>
</dbReference>
<feature type="region of interest" description="Disordered" evidence="1">
    <location>
        <begin position="513"/>
        <end position="562"/>
    </location>
</feature>
<feature type="compositionally biased region" description="Low complexity" evidence="1">
    <location>
        <begin position="118"/>
        <end position="133"/>
    </location>
</feature>
<organism evidence="3 4">
    <name type="scientific">Tetrapyrgos nigripes</name>
    <dbReference type="NCBI Taxonomy" id="182062"/>
    <lineage>
        <taxon>Eukaryota</taxon>
        <taxon>Fungi</taxon>
        <taxon>Dikarya</taxon>
        <taxon>Basidiomycota</taxon>
        <taxon>Agaricomycotina</taxon>
        <taxon>Agaricomycetes</taxon>
        <taxon>Agaricomycetidae</taxon>
        <taxon>Agaricales</taxon>
        <taxon>Marasmiineae</taxon>
        <taxon>Marasmiaceae</taxon>
        <taxon>Tetrapyrgos</taxon>
    </lineage>
</organism>
<feature type="compositionally biased region" description="Basic and acidic residues" evidence="1">
    <location>
        <begin position="681"/>
        <end position="692"/>
    </location>
</feature>